<proteinExistence type="predicted"/>
<evidence type="ECO:0000313" key="3">
    <source>
        <dbReference type="Proteomes" id="UP000317429"/>
    </source>
</evidence>
<organism evidence="2 3">
    <name type="scientific">Pirellulimonas nuda</name>
    <dbReference type="NCBI Taxonomy" id="2528009"/>
    <lineage>
        <taxon>Bacteria</taxon>
        <taxon>Pseudomonadati</taxon>
        <taxon>Planctomycetota</taxon>
        <taxon>Planctomycetia</taxon>
        <taxon>Pirellulales</taxon>
        <taxon>Lacipirellulaceae</taxon>
        <taxon>Pirellulimonas</taxon>
    </lineage>
</organism>
<dbReference type="RefSeq" id="WP_145289620.1">
    <property type="nucleotide sequence ID" value="NZ_CP036291.1"/>
</dbReference>
<reference evidence="2 3" key="1">
    <citation type="submission" date="2019-02" db="EMBL/GenBank/DDBJ databases">
        <title>Deep-cultivation of Planctomycetes and their phenomic and genomic characterization uncovers novel biology.</title>
        <authorList>
            <person name="Wiegand S."/>
            <person name="Jogler M."/>
            <person name="Boedeker C."/>
            <person name="Pinto D."/>
            <person name="Vollmers J."/>
            <person name="Rivas-Marin E."/>
            <person name="Kohn T."/>
            <person name="Peeters S.H."/>
            <person name="Heuer A."/>
            <person name="Rast P."/>
            <person name="Oberbeckmann S."/>
            <person name="Bunk B."/>
            <person name="Jeske O."/>
            <person name="Meyerdierks A."/>
            <person name="Storesund J.E."/>
            <person name="Kallscheuer N."/>
            <person name="Luecker S."/>
            <person name="Lage O.M."/>
            <person name="Pohl T."/>
            <person name="Merkel B.J."/>
            <person name="Hornburger P."/>
            <person name="Mueller R.-W."/>
            <person name="Bruemmer F."/>
            <person name="Labrenz M."/>
            <person name="Spormann A.M."/>
            <person name="Op den Camp H."/>
            <person name="Overmann J."/>
            <person name="Amann R."/>
            <person name="Jetten M.S.M."/>
            <person name="Mascher T."/>
            <person name="Medema M.H."/>
            <person name="Devos D.P."/>
            <person name="Kaster A.-K."/>
            <person name="Ovreas L."/>
            <person name="Rohde M."/>
            <person name="Galperin M.Y."/>
            <person name="Jogler C."/>
        </authorList>
    </citation>
    <scope>NUCLEOTIDE SEQUENCE [LARGE SCALE GENOMIC DNA]</scope>
    <source>
        <strain evidence="2 3">Pla175</strain>
    </source>
</reference>
<dbReference type="SUPFAM" id="SSF52507">
    <property type="entry name" value="Homo-oligomeric flavin-containing Cys decarboxylases, HFCD"/>
    <property type="match status" value="1"/>
</dbReference>
<accession>A0A518DGR3</accession>
<dbReference type="GO" id="GO:0004633">
    <property type="term" value="F:phosphopantothenoylcysteine decarboxylase activity"/>
    <property type="evidence" value="ECO:0007669"/>
    <property type="project" value="TreeGrafter"/>
</dbReference>
<dbReference type="Proteomes" id="UP000317429">
    <property type="component" value="Chromosome"/>
</dbReference>
<dbReference type="InterPro" id="IPR036551">
    <property type="entry name" value="Flavin_trans-like"/>
</dbReference>
<dbReference type="EMBL" id="CP036291">
    <property type="protein sequence ID" value="QDU90665.1"/>
    <property type="molecule type" value="Genomic_DNA"/>
</dbReference>
<dbReference type="GO" id="GO:0015937">
    <property type="term" value="P:coenzyme A biosynthetic process"/>
    <property type="evidence" value="ECO:0007669"/>
    <property type="project" value="TreeGrafter"/>
</dbReference>
<protein>
    <submittedName>
        <fullName evidence="2">Phosphopantothenoylcysteine decarboxylase</fullName>
    </submittedName>
</protein>
<dbReference type="PANTHER" id="PTHR14359">
    <property type="entry name" value="HOMO-OLIGOMERIC FLAVIN CONTAINING CYS DECARBOXYLASE FAMILY"/>
    <property type="match status" value="1"/>
</dbReference>
<dbReference type="GO" id="GO:0010181">
    <property type="term" value="F:FMN binding"/>
    <property type="evidence" value="ECO:0007669"/>
    <property type="project" value="TreeGrafter"/>
</dbReference>
<evidence type="ECO:0000313" key="2">
    <source>
        <dbReference type="EMBL" id="QDU90665.1"/>
    </source>
</evidence>
<sequence>MPAEVVIGVCGGVSAYKTAAVVSRLAQDGYGVSVVMTRAARRFVGPATFAALSGRRVVQGLFDQADHPLGPHIELARSADLLCIAPATAGLLSQAAAGAADDLLSTLLLSFTGPILLAPAMNVEMWQKAAVQRNVERVREDGLHIISPGRGWQSCREVGPGRMAEPDEIVAAIQAAIRGKT</sequence>
<dbReference type="InterPro" id="IPR003382">
    <property type="entry name" value="Flavoprotein"/>
</dbReference>
<dbReference type="Pfam" id="PF02441">
    <property type="entry name" value="Flavoprotein"/>
    <property type="match status" value="1"/>
</dbReference>
<dbReference type="PANTHER" id="PTHR14359:SF6">
    <property type="entry name" value="PHOSPHOPANTOTHENOYLCYSTEINE DECARBOXYLASE"/>
    <property type="match status" value="1"/>
</dbReference>
<gene>
    <name evidence="2" type="ORF">Pla175_40740</name>
</gene>
<dbReference type="OrthoDB" id="9802554at2"/>
<evidence type="ECO:0000259" key="1">
    <source>
        <dbReference type="Pfam" id="PF02441"/>
    </source>
</evidence>
<dbReference type="AlphaFoldDB" id="A0A518DGR3"/>
<feature type="domain" description="Flavoprotein" evidence="1">
    <location>
        <begin position="4"/>
        <end position="174"/>
    </location>
</feature>
<name>A0A518DGR3_9BACT</name>
<keyword evidence="3" id="KW-1185">Reference proteome</keyword>
<dbReference type="GO" id="GO:0071513">
    <property type="term" value="C:phosphopantothenoylcysteine decarboxylase complex"/>
    <property type="evidence" value="ECO:0007669"/>
    <property type="project" value="TreeGrafter"/>
</dbReference>
<dbReference type="KEGG" id="pnd:Pla175_40740"/>
<dbReference type="Gene3D" id="3.40.50.1950">
    <property type="entry name" value="Flavin prenyltransferase-like"/>
    <property type="match status" value="1"/>
</dbReference>